<sequence>MDSSQAQAKYVDLPFNLFNNLKFNQRHLIKKKLHIGKVP</sequence>
<name>A0A0R3R112_9BILA</name>
<accession>A0A0R3R112</accession>
<evidence type="ECO:0000313" key="3">
    <source>
        <dbReference type="WBParaSite" id="BTMF_0001369901-mRNA-1"/>
    </source>
</evidence>
<dbReference type="Proteomes" id="UP000280834">
    <property type="component" value="Unassembled WGS sequence"/>
</dbReference>
<keyword evidence="2" id="KW-1185">Reference proteome</keyword>
<protein>
    <submittedName>
        <fullName evidence="1 3">Uncharacterized protein</fullName>
    </submittedName>
</protein>
<dbReference type="AlphaFoldDB" id="A0A0R3R112"/>
<proteinExistence type="predicted"/>
<reference evidence="1 2" key="2">
    <citation type="submission" date="2018-11" db="EMBL/GenBank/DDBJ databases">
        <authorList>
            <consortium name="Pathogen Informatics"/>
        </authorList>
    </citation>
    <scope>NUCLEOTIDE SEQUENCE [LARGE SCALE GENOMIC DNA]</scope>
</reference>
<evidence type="ECO:0000313" key="1">
    <source>
        <dbReference type="EMBL" id="VDO39956.1"/>
    </source>
</evidence>
<evidence type="ECO:0000313" key="2">
    <source>
        <dbReference type="Proteomes" id="UP000280834"/>
    </source>
</evidence>
<dbReference type="WBParaSite" id="BTMF_0001369901-mRNA-1">
    <property type="protein sequence ID" value="BTMF_0001369901-mRNA-1"/>
    <property type="gene ID" value="BTMF_0001369901"/>
</dbReference>
<dbReference type="EMBL" id="UZAG01018523">
    <property type="protein sequence ID" value="VDO39956.1"/>
    <property type="molecule type" value="Genomic_DNA"/>
</dbReference>
<reference evidence="3" key="1">
    <citation type="submission" date="2017-02" db="UniProtKB">
        <authorList>
            <consortium name="WormBaseParasite"/>
        </authorList>
    </citation>
    <scope>IDENTIFICATION</scope>
</reference>
<gene>
    <name evidence="1" type="ORF">BTMF_LOCUS11698</name>
</gene>
<organism evidence="3">
    <name type="scientific">Brugia timori</name>
    <dbReference type="NCBI Taxonomy" id="42155"/>
    <lineage>
        <taxon>Eukaryota</taxon>
        <taxon>Metazoa</taxon>
        <taxon>Ecdysozoa</taxon>
        <taxon>Nematoda</taxon>
        <taxon>Chromadorea</taxon>
        <taxon>Rhabditida</taxon>
        <taxon>Spirurina</taxon>
        <taxon>Spiruromorpha</taxon>
        <taxon>Filarioidea</taxon>
        <taxon>Onchocercidae</taxon>
        <taxon>Brugia</taxon>
    </lineage>
</organism>